<evidence type="ECO:0000256" key="6">
    <source>
        <dbReference type="ARBA" id="ARBA00023136"/>
    </source>
</evidence>
<organism evidence="8 9">
    <name type="scientific">Paenibacillus swuensis</name>
    <dbReference type="NCBI Taxonomy" id="1178515"/>
    <lineage>
        <taxon>Bacteria</taxon>
        <taxon>Bacillati</taxon>
        <taxon>Bacillota</taxon>
        <taxon>Bacilli</taxon>
        <taxon>Bacillales</taxon>
        <taxon>Paenibacillaceae</taxon>
        <taxon>Paenibacillus</taxon>
    </lineage>
</organism>
<keyword evidence="5 7" id="KW-1133">Transmembrane helix</keyword>
<dbReference type="OrthoDB" id="9811391at2"/>
<accession>A0A172TI99</accession>
<evidence type="ECO:0000256" key="7">
    <source>
        <dbReference type="SAM" id="Phobius"/>
    </source>
</evidence>
<keyword evidence="9" id="KW-1185">Reference proteome</keyword>
<proteinExistence type="inferred from homology"/>
<feature type="transmembrane region" description="Helical" evidence="7">
    <location>
        <begin position="276"/>
        <end position="297"/>
    </location>
</feature>
<evidence type="ECO:0000256" key="2">
    <source>
        <dbReference type="ARBA" id="ARBA00007977"/>
    </source>
</evidence>
<evidence type="ECO:0000256" key="5">
    <source>
        <dbReference type="ARBA" id="ARBA00022989"/>
    </source>
</evidence>
<dbReference type="EMBL" id="CP011388">
    <property type="protein sequence ID" value="ANE46513.1"/>
    <property type="molecule type" value="Genomic_DNA"/>
</dbReference>
<dbReference type="Proteomes" id="UP000076927">
    <property type="component" value="Chromosome"/>
</dbReference>
<keyword evidence="6 7" id="KW-0472">Membrane</keyword>
<dbReference type="GO" id="GO:0005886">
    <property type="term" value="C:plasma membrane"/>
    <property type="evidence" value="ECO:0007669"/>
    <property type="project" value="UniProtKB-SubCell"/>
</dbReference>
<reference evidence="8 9" key="1">
    <citation type="submission" date="2015-01" db="EMBL/GenBank/DDBJ databases">
        <title>Paenibacillus swuensis/DY6/whole genome sequencing.</title>
        <authorList>
            <person name="Kim M.K."/>
            <person name="Srinivasan S."/>
            <person name="Lee J.-J."/>
        </authorList>
    </citation>
    <scope>NUCLEOTIDE SEQUENCE [LARGE SCALE GENOMIC DNA]</scope>
    <source>
        <strain evidence="8 9">DY6</strain>
    </source>
</reference>
<keyword evidence="4 7" id="KW-0812">Transmembrane</keyword>
<comment type="similarity">
    <text evidence="2">Belongs to the UPF0324 family.</text>
</comment>
<comment type="subcellular location">
    <subcellularLocation>
        <location evidence="1">Cell membrane</location>
        <topology evidence="1">Multi-pass membrane protein</topology>
    </subcellularLocation>
</comment>
<dbReference type="PANTHER" id="PTHR30106:SF2">
    <property type="entry name" value="UPF0324 INNER MEMBRANE PROTEIN YEIH"/>
    <property type="match status" value="1"/>
</dbReference>
<evidence type="ECO:0000256" key="1">
    <source>
        <dbReference type="ARBA" id="ARBA00004651"/>
    </source>
</evidence>
<evidence type="ECO:0000256" key="3">
    <source>
        <dbReference type="ARBA" id="ARBA00022475"/>
    </source>
</evidence>
<dbReference type="Pfam" id="PF03601">
    <property type="entry name" value="Cons_hypoth698"/>
    <property type="match status" value="1"/>
</dbReference>
<evidence type="ECO:0000313" key="9">
    <source>
        <dbReference type="Proteomes" id="UP000076927"/>
    </source>
</evidence>
<feature type="transmembrane region" description="Helical" evidence="7">
    <location>
        <begin position="303"/>
        <end position="323"/>
    </location>
</feature>
<feature type="transmembrane region" description="Helical" evidence="7">
    <location>
        <begin position="167"/>
        <end position="190"/>
    </location>
</feature>
<dbReference type="STRING" id="1178515.SY83_09745"/>
<sequence length="358" mass="36887">MGKAATGVVNGALNITPNRRFMFIYGVGVTVLLAMGAKMLAQIPYLSMMGSLVLAMLLGMGWRASVGVGEGMMRGVSFSGKSLLRLGIILLGMRLNLADIVHAGWGMFAIAVINLVFALGAVYVLTRWMGVERTLGILTACGTAICGAAAVVALAPQLRAKDEETAVAAATVAVLGTIFTVAYTLLYPVLGLSAAGYGVLSGSTLHEVAHAIAAAGAGGNEAVDIAVMVKLTRVAMLVPVALVLGYMMRRGERVKQGTGDEPTEAAGRNKRSTFAIVPWFIVGFVAMSGVNTLGLVPESAAGMLVNAAYLLIGMAMAGLGLNVELKTFRRMGSGAFLAGLVGSVLLSGVGYGLVCLWV</sequence>
<feature type="transmembrane region" description="Helical" evidence="7">
    <location>
        <begin position="335"/>
        <end position="354"/>
    </location>
</feature>
<feature type="transmembrane region" description="Helical" evidence="7">
    <location>
        <begin position="225"/>
        <end position="246"/>
    </location>
</feature>
<gene>
    <name evidence="8" type="ORF">SY83_09745</name>
</gene>
<feature type="transmembrane region" description="Helical" evidence="7">
    <location>
        <begin position="21"/>
        <end position="37"/>
    </location>
</feature>
<feature type="transmembrane region" description="Helical" evidence="7">
    <location>
        <begin position="137"/>
        <end position="155"/>
    </location>
</feature>
<name>A0A172TI99_9BACL</name>
<dbReference type="RefSeq" id="WP_082882435.1">
    <property type="nucleotide sequence ID" value="NZ_CP011388.1"/>
</dbReference>
<keyword evidence="3" id="KW-1003">Cell membrane</keyword>
<feature type="transmembrane region" description="Helical" evidence="7">
    <location>
        <begin position="43"/>
        <end position="62"/>
    </location>
</feature>
<dbReference type="PATRIC" id="fig|1178515.4.peg.1950"/>
<dbReference type="InterPro" id="IPR018383">
    <property type="entry name" value="UPF0324_pro"/>
</dbReference>
<protein>
    <submittedName>
        <fullName evidence="8">Membrane protein</fullName>
    </submittedName>
</protein>
<evidence type="ECO:0000256" key="4">
    <source>
        <dbReference type="ARBA" id="ARBA00022692"/>
    </source>
</evidence>
<evidence type="ECO:0000313" key="8">
    <source>
        <dbReference type="EMBL" id="ANE46513.1"/>
    </source>
</evidence>
<dbReference type="AlphaFoldDB" id="A0A172TI99"/>
<feature type="transmembrane region" description="Helical" evidence="7">
    <location>
        <begin position="107"/>
        <end position="125"/>
    </location>
</feature>
<dbReference type="PANTHER" id="PTHR30106">
    <property type="entry name" value="INNER MEMBRANE PROTEIN YEIH-RELATED"/>
    <property type="match status" value="1"/>
</dbReference>
<dbReference type="KEGG" id="pswu:SY83_09745"/>